<proteinExistence type="predicted"/>
<feature type="transmembrane region" description="Helical" evidence="2">
    <location>
        <begin position="145"/>
        <end position="164"/>
    </location>
</feature>
<feature type="region of interest" description="Disordered" evidence="1">
    <location>
        <begin position="396"/>
        <end position="440"/>
    </location>
</feature>
<dbReference type="GeneID" id="37025038"/>
<keyword evidence="4" id="KW-1185">Reference proteome</keyword>
<evidence type="ECO:0000313" key="4">
    <source>
        <dbReference type="Proteomes" id="UP000245884"/>
    </source>
</evidence>
<keyword evidence="2" id="KW-0812">Transmembrane</keyword>
<feature type="transmembrane region" description="Helical" evidence="2">
    <location>
        <begin position="214"/>
        <end position="230"/>
    </location>
</feature>
<keyword evidence="2" id="KW-1133">Transmembrane helix</keyword>
<feature type="region of interest" description="Disordered" evidence="1">
    <location>
        <begin position="303"/>
        <end position="361"/>
    </location>
</feature>
<dbReference type="Proteomes" id="UP000245884">
    <property type="component" value="Unassembled WGS sequence"/>
</dbReference>
<evidence type="ECO:0000256" key="2">
    <source>
        <dbReference type="SAM" id="Phobius"/>
    </source>
</evidence>
<keyword evidence="2" id="KW-0472">Membrane</keyword>
<reference evidence="3 4" key="1">
    <citation type="journal article" date="2018" name="Mol. Biol. Evol.">
        <title>Broad Genomic Sampling Reveals a Smut Pathogenic Ancestry of the Fungal Clade Ustilaginomycotina.</title>
        <authorList>
            <person name="Kijpornyongpan T."/>
            <person name="Mondo S.J."/>
            <person name="Barry K."/>
            <person name="Sandor L."/>
            <person name="Lee J."/>
            <person name="Lipzen A."/>
            <person name="Pangilinan J."/>
            <person name="LaButti K."/>
            <person name="Hainaut M."/>
            <person name="Henrissat B."/>
            <person name="Grigoriev I.V."/>
            <person name="Spatafora J.W."/>
            <person name="Aime M.C."/>
        </authorList>
    </citation>
    <scope>NUCLEOTIDE SEQUENCE [LARGE SCALE GENOMIC DNA]</scope>
    <source>
        <strain evidence="3 4">MCA 5214</strain>
    </source>
</reference>
<protein>
    <submittedName>
        <fullName evidence="3">Uncharacterized protein</fullName>
    </submittedName>
</protein>
<feature type="region of interest" description="Disordered" evidence="1">
    <location>
        <begin position="112"/>
        <end position="132"/>
    </location>
</feature>
<gene>
    <name evidence="3" type="ORF">BDZ90DRAFT_109284</name>
</gene>
<accession>A0A316UXD8</accession>
<dbReference type="EMBL" id="KZ819663">
    <property type="protein sequence ID" value="PWN29438.1"/>
    <property type="molecule type" value="Genomic_DNA"/>
</dbReference>
<feature type="transmembrane region" description="Helical" evidence="2">
    <location>
        <begin position="170"/>
        <end position="193"/>
    </location>
</feature>
<feature type="compositionally biased region" description="Polar residues" evidence="1">
    <location>
        <begin position="417"/>
        <end position="428"/>
    </location>
</feature>
<evidence type="ECO:0000313" key="3">
    <source>
        <dbReference type="EMBL" id="PWN29438.1"/>
    </source>
</evidence>
<feature type="transmembrane region" description="Helical" evidence="2">
    <location>
        <begin position="250"/>
        <end position="272"/>
    </location>
</feature>
<dbReference type="AlphaFoldDB" id="A0A316UXD8"/>
<organism evidence="3 4">
    <name type="scientific">Jaminaea rosea</name>
    <dbReference type="NCBI Taxonomy" id="1569628"/>
    <lineage>
        <taxon>Eukaryota</taxon>
        <taxon>Fungi</taxon>
        <taxon>Dikarya</taxon>
        <taxon>Basidiomycota</taxon>
        <taxon>Ustilaginomycotina</taxon>
        <taxon>Exobasidiomycetes</taxon>
        <taxon>Microstromatales</taxon>
        <taxon>Microstromatales incertae sedis</taxon>
        <taxon>Jaminaea</taxon>
    </lineage>
</organism>
<sequence>MRPQTSARHYHYRDDEGDALGISMGGSNSDDIAALKAETSPLPRQHPQGKRPSFTLPRSFSISAASTSATPYIHAGLKELREMFDLDSPVIMPDEENLDALEASVDIRSNRVATKRSAEPTSTSAASQGCSLATNQTAPGGSSSLRPALVSSCLFWSTVFVWGLKQDSDLFSPALLAPLALPLPLSAIALFFVHRGDSSIYREGLDVVSKVYKAHILLQGLIGVIVWNTLGETAVYKDRHAGSLPNRAVFTMVTIAQAALPVASALCAQWWLACSIARCAKAIRPARPLSATPATSVLLPYAVRDSPQPTSPPASPMMAAPSSPRLTRTERANKRSRPSASATHTTKSHQHRRTVSQPVIPLGIFREASAATPHDRDHDGGDTMSRGLSSEAAFFAEPLLARGVRQGLVTPRRSRTWESPNRPRSTIVGSGGEPSKQLLD</sequence>
<feature type="compositionally biased region" description="Polar residues" evidence="1">
    <location>
        <begin position="119"/>
        <end position="132"/>
    </location>
</feature>
<evidence type="ECO:0000256" key="1">
    <source>
        <dbReference type="SAM" id="MobiDB-lite"/>
    </source>
</evidence>
<feature type="region of interest" description="Disordered" evidence="1">
    <location>
        <begin position="1"/>
        <end position="56"/>
    </location>
</feature>
<name>A0A316UXD8_9BASI</name>
<dbReference type="RefSeq" id="XP_025364050.1">
    <property type="nucleotide sequence ID" value="XM_025503215.1"/>
</dbReference>